<organism evidence="2 3">
    <name type="scientific">Brevibacillus centrosporus</name>
    <dbReference type="NCBI Taxonomy" id="54910"/>
    <lineage>
        <taxon>Bacteria</taxon>
        <taxon>Bacillati</taxon>
        <taxon>Bacillota</taxon>
        <taxon>Bacilli</taxon>
        <taxon>Bacillales</taxon>
        <taxon>Paenibacillaceae</taxon>
        <taxon>Brevibacillus</taxon>
    </lineage>
</organism>
<sequence>MLTVGMLRKPALCVLTSALAAVSLYTSPMMPTPYAKAENLAPSTLAAAAAAAVPVPVEVAKGVQQLVRLIPELSQRIVSFGGDVDGPGVSGVQVIFAATAADKETSTDRAIFDPTTGKLLNLNLQPKAAQKPVAMTDEQARTKASAFVAGLQAGGSAYQPKEITRESSLTTVRLVRTVNNVVLDDAYDAFVSFDAAGRIISFRMFDGRLYEKISLSALPSANRVISAQQAVEKYKESHPLELIYLLPSQYSLGNPVQAKLAYVVKDGVITQSHTGSALDAFTGKRLGNPSQAQLQPAKTIAVNGTGEKWVAQSEAQAKDIVRKLLRVEPEKLPLATYTEAYGDGQERRLYIWGHFAEGTADQDKRFQMGQIPAGVKANERLHVLVETDATTGQLLRLEMSDGTSVSAKTDKARDWSAAEATLKRLLPTGTSQVRVRDVGNDQSTLITADLMINGLPVYQADQIVEDGMYSLRVDSATGKVIQIQMNRPTEIIAPARTKALMEQGAVERLLKAYPLELTYIHQTDLQSGAISWKLGYDLSFRQTRAHCFCGVESKVDLTVHLDAVTGQVIVKE</sequence>
<dbReference type="Proteomes" id="UP000198915">
    <property type="component" value="Unassembled WGS sequence"/>
</dbReference>
<proteinExistence type="predicted"/>
<accession>A0A1I4CKR8</accession>
<feature type="signal peptide" evidence="1">
    <location>
        <begin position="1"/>
        <end position="20"/>
    </location>
</feature>
<evidence type="ECO:0000313" key="3">
    <source>
        <dbReference type="Proteomes" id="UP000198915"/>
    </source>
</evidence>
<evidence type="ECO:0008006" key="4">
    <source>
        <dbReference type="Google" id="ProtNLM"/>
    </source>
</evidence>
<gene>
    <name evidence="2" type="ORF">SAMN05518846_12085</name>
</gene>
<evidence type="ECO:0000313" key="2">
    <source>
        <dbReference type="EMBL" id="SFK80879.1"/>
    </source>
</evidence>
<evidence type="ECO:0000256" key="1">
    <source>
        <dbReference type="SAM" id="SignalP"/>
    </source>
</evidence>
<keyword evidence="1" id="KW-0732">Signal</keyword>
<keyword evidence="3" id="KW-1185">Reference proteome</keyword>
<feature type="chain" id="PRO_5011681798" description="Peptidase propeptide and YPEB domain-containing protein" evidence="1">
    <location>
        <begin position="21"/>
        <end position="572"/>
    </location>
</feature>
<name>A0A1I4CKR8_9BACL</name>
<dbReference type="RefSeq" id="WP_092275601.1">
    <property type="nucleotide sequence ID" value="NZ_FORT01000020.1"/>
</dbReference>
<dbReference type="EMBL" id="FORT01000020">
    <property type="protein sequence ID" value="SFK80879.1"/>
    <property type="molecule type" value="Genomic_DNA"/>
</dbReference>
<reference evidence="3" key="1">
    <citation type="submission" date="2016-10" db="EMBL/GenBank/DDBJ databases">
        <authorList>
            <person name="Varghese N."/>
            <person name="Submissions S."/>
        </authorList>
    </citation>
    <scope>NUCLEOTIDE SEQUENCE [LARGE SCALE GENOMIC DNA]</scope>
    <source>
        <strain evidence="3">OK042</strain>
    </source>
</reference>
<dbReference type="AlphaFoldDB" id="A0A1I4CKR8"/>
<protein>
    <recommendedName>
        <fullName evidence="4">Peptidase propeptide and YPEB domain-containing protein</fullName>
    </recommendedName>
</protein>